<feature type="region of interest" description="Disordered" evidence="1">
    <location>
        <begin position="16"/>
        <end position="127"/>
    </location>
</feature>
<dbReference type="EMBL" id="CM000880">
    <property type="protein sequence ID" value="KQK15702.1"/>
    <property type="molecule type" value="Genomic_DNA"/>
</dbReference>
<feature type="compositionally biased region" description="Low complexity" evidence="1">
    <location>
        <begin position="53"/>
        <end position="65"/>
    </location>
</feature>
<gene>
    <name evidence="2" type="ORF">BRADI_1g24463v3</name>
</gene>
<proteinExistence type="predicted"/>
<evidence type="ECO:0000313" key="3">
    <source>
        <dbReference type="EnsemblPlants" id="KQK15702"/>
    </source>
</evidence>
<evidence type="ECO:0000256" key="1">
    <source>
        <dbReference type="SAM" id="MobiDB-lite"/>
    </source>
</evidence>
<name>A0A0Q3NEH8_BRADI</name>
<accession>A0A0Q3NEH8</accession>
<reference evidence="3" key="3">
    <citation type="submission" date="2018-08" db="UniProtKB">
        <authorList>
            <consortium name="EnsemblPlants"/>
        </authorList>
    </citation>
    <scope>IDENTIFICATION</scope>
    <source>
        <strain evidence="3">cv. Bd21</strain>
    </source>
</reference>
<reference evidence="2 3" key="1">
    <citation type="journal article" date="2010" name="Nature">
        <title>Genome sequencing and analysis of the model grass Brachypodium distachyon.</title>
        <authorList>
            <consortium name="International Brachypodium Initiative"/>
        </authorList>
    </citation>
    <scope>NUCLEOTIDE SEQUENCE [LARGE SCALE GENOMIC DNA]</scope>
    <source>
        <strain evidence="2 3">Bd21</strain>
    </source>
</reference>
<protein>
    <submittedName>
        <fullName evidence="2 3">Uncharacterized protein</fullName>
    </submittedName>
</protein>
<evidence type="ECO:0000313" key="2">
    <source>
        <dbReference type="EMBL" id="KQK15702.1"/>
    </source>
</evidence>
<feature type="compositionally biased region" description="Low complexity" evidence="1">
    <location>
        <begin position="77"/>
        <end position="94"/>
    </location>
</feature>
<evidence type="ECO:0000313" key="4">
    <source>
        <dbReference type="Proteomes" id="UP000008810"/>
    </source>
</evidence>
<feature type="compositionally biased region" description="Pro residues" evidence="1">
    <location>
        <begin position="66"/>
        <end position="76"/>
    </location>
</feature>
<dbReference type="EnsemblPlants" id="KQK15702">
    <property type="protein sequence ID" value="KQK15702"/>
    <property type="gene ID" value="BRADI_1g24463v3"/>
</dbReference>
<sequence>MRENLDFLLTCLTPSLLPLPTSAPPPPSSAGAGLASARPRLPIAPPFLSSTGPASPSRPLLSPILDPIPEPPPVPSPLSSAAPAPVLLCLRAASPDPPPTTPASSDPPRAAASKIGEAGSAAPEPARRRICRRRPPLWSDPSPSCPSVAGSGLPYLKRLTQVLMQKESHLENFNHYNSTILEYLSFCLIMLVMTSQMHTCFDTGEIFYRGHQRCQVP</sequence>
<feature type="compositionally biased region" description="Low complexity" evidence="1">
    <location>
        <begin position="102"/>
        <end position="113"/>
    </location>
</feature>
<keyword evidence="4" id="KW-1185">Reference proteome</keyword>
<feature type="compositionally biased region" description="Low complexity" evidence="1">
    <location>
        <begin position="29"/>
        <end position="41"/>
    </location>
</feature>
<dbReference type="STRING" id="15368.A0A0Q3NEH8"/>
<reference evidence="2" key="2">
    <citation type="submission" date="2017-06" db="EMBL/GenBank/DDBJ databases">
        <title>WGS assembly of Brachypodium distachyon.</title>
        <authorList>
            <consortium name="The International Brachypodium Initiative"/>
            <person name="Lucas S."/>
            <person name="Harmon-Smith M."/>
            <person name="Lail K."/>
            <person name="Tice H."/>
            <person name="Grimwood J."/>
            <person name="Bruce D."/>
            <person name="Barry K."/>
            <person name="Shu S."/>
            <person name="Lindquist E."/>
            <person name="Wang M."/>
            <person name="Pitluck S."/>
            <person name="Vogel J.P."/>
            <person name="Garvin D.F."/>
            <person name="Mockler T.C."/>
            <person name="Schmutz J."/>
            <person name="Rokhsar D."/>
            <person name="Bevan M.W."/>
        </authorList>
    </citation>
    <scope>NUCLEOTIDE SEQUENCE</scope>
    <source>
        <strain evidence="2">Bd21</strain>
    </source>
</reference>
<dbReference type="Gramene" id="KQK15702">
    <property type="protein sequence ID" value="KQK15702"/>
    <property type="gene ID" value="BRADI_1g24463v3"/>
</dbReference>
<dbReference type="AlphaFoldDB" id="A0A0Q3NEH8"/>
<organism evidence="2">
    <name type="scientific">Brachypodium distachyon</name>
    <name type="common">Purple false brome</name>
    <name type="synonym">Trachynia distachya</name>
    <dbReference type="NCBI Taxonomy" id="15368"/>
    <lineage>
        <taxon>Eukaryota</taxon>
        <taxon>Viridiplantae</taxon>
        <taxon>Streptophyta</taxon>
        <taxon>Embryophyta</taxon>
        <taxon>Tracheophyta</taxon>
        <taxon>Spermatophyta</taxon>
        <taxon>Magnoliopsida</taxon>
        <taxon>Liliopsida</taxon>
        <taxon>Poales</taxon>
        <taxon>Poaceae</taxon>
        <taxon>BOP clade</taxon>
        <taxon>Pooideae</taxon>
        <taxon>Stipodae</taxon>
        <taxon>Brachypodieae</taxon>
        <taxon>Brachypodium</taxon>
    </lineage>
</organism>
<dbReference type="Proteomes" id="UP000008810">
    <property type="component" value="Chromosome 1"/>
</dbReference>
<dbReference type="InParanoid" id="A0A0Q3NEH8"/>